<dbReference type="Gene3D" id="2.30.40.10">
    <property type="entry name" value="Urease, subunit C, domain 1"/>
    <property type="match status" value="1"/>
</dbReference>
<dbReference type="Gene3D" id="3.20.20.140">
    <property type="entry name" value="Metal-dependent hydrolases"/>
    <property type="match status" value="1"/>
</dbReference>
<gene>
    <name evidence="3" type="ORF">EW145_g7123</name>
</gene>
<dbReference type="InterPro" id="IPR032466">
    <property type="entry name" value="Metal_Hydrolase"/>
</dbReference>
<dbReference type="AlphaFoldDB" id="A0A4S4KNS7"/>
<reference evidence="3 4" key="1">
    <citation type="submission" date="2019-02" db="EMBL/GenBank/DDBJ databases">
        <title>Genome sequencing of the rare red list fungi Phellinidium pouzarii.</title>
        <authorList>
            <person name="Buettner E."/>
            <person name="Kellner H."/>
        </authorList>
    </citation>
    <scope>NUCLEOTIDE SEQUENCE [LARGE SCALE GENOMIC DNA]</scope>
    <source>
        <strain evidence="3 4">DSM 108285</strain>
    </source>
</reference>
<feature type="domain" description="Amidohydrolase-related" evidence="2">
    <location>
        <begin position="49"/>
        <end position="144"/>
    </location>
</feature>
<protein>
    <recommendedName>
        <fullName evidence="2">Amidohydrolase-related domain-containing protein</fullName>
    </recommendedName>
</protein>
<dbReference type="PROSITE" id="PS51257">
    <property type="entry name" value="PROKAR_LIPOPROTEIN"/>
    <property type="match status" value="1"/>
</dbReference>
<dbReference type="PANTHER" id="PTHR11113:SF14">
    <property type="entry name" value="N-ACETYLGLUCOSAMINE-6-PHOSPHATE DEACETYLASE"/>
    <property type="match status" value="1"/>
</dbReference>
<dbReference type="InterPro" id="IPR011059">
    <property type="entry name" value="Metal-dep_hydrolase_composite"/>
</dbReference>
<evidence type="ECO:0000259" key="2">
    <source>
        <dbReference type="Pfam" id="PF01979"/>
    </source>
</evidence>
<dbReference type="SUPFAM" id="SSF51556">
    <property type="entry name" value="Metallo-dependent hydrolases"/>
    <property type="match status" value="1"/>
</dbReference>
<sequence>MACTLTRTPSGRALSLAGVYVAQGWLCACHRRAAAMKILDPNMPDGTYDWRDNRRVVKEGVRLFIEGTDTLAGSVVTLDTCVRNFVRFTGCTLGEAIRCATYNPAKCMGIENRKGTLRAGADADLVVLNRQGDVLSTWVHGRQVWTRAALSA</sequence>
<dbReference type="Pfam" id="PF01979">
    <property type="entry name" value="Amidohydro_1"/>
    <property type="match status" value="1"/>
</dbReference>
<comment type="caution">
    <text evidence="3">The sequence shown here is derived from an EMBL/GenBank/DDBJ whole genome shotgun (WGS) entry which is preliminary data.</text>
</comment>
<accession>A0A4S4KNS7</accession>
<evidence type="ECO:0000313" key="4">
    <source>
        <dbReference type="Proteomes" id="UP000308199"/>
    </source>
</evidence>
<dbReference type="EMBL" id="SGPK01000647">
    <property type="protein sequence ID" value="THH00199.1"/>
    <property type="molecule type" value="Genomic_DNA"/>
</dbReference>
<dbReference type="PANTHER" id="PTHR11113">
    <property type="entry name" value="N-ACETYLGLUCOSAMINE-6-PHOSPHATE DEACETYLASE"/>
    <property type="match status" value="1"/>
</dbReference>
<dbReference type="Proteomes" id="UP000308199">
    <property type="component" value="Unassembled WGS sequence"/>
</dbReference>
<keyword evidence="4" id="KW-1185">Reference proteome</keyword>
<organism evidence="3 4">
    <name type="scientific">Phellinidium pouzarii</name>
    <dbReference type="NCBI Taxonomy" id="167371"/>
    <lineage>
        <taxon>Eukaryota</taxon>
        <taxon>Fungi</taxon>
        <taxon>Dikarya</taxon>
        <taxon>Basidiomycota</taxon>
        <taxon>Agaricomycotina</taxon>
        <taxon>Agaricomycetes</taxon>
        <taxon>Hymenochaetales</taxon>
        <taxon>Hymenochaetaceae</taxon>
        <taxon>Phellinidium</taxon>
    </lineage>
</organism>
<dbReference type="SUPFAM" id="SSF51338">
    <property type="entry name" value="Composite domain of metallo-dependent hydrolases"/>
    <property type="match status" value="1"/>
</dbReference>
<keyword evidence="1" id="KW-0378">Hydrolase</keyword>
<evidence type="ECO:0000313" key="3">
    <source>
        <dbReference type="EMBL" id="THH00199.1"/>
    </source>
</evidence>
<dbReference type="GO" id="GO:0006046">
    <property type="term" value="P:N-acetylglucosamine catabolic process"/>
    <property type="evidence" value="ECO:0007669"/>
    <property type="project" value="TreeGrafter"/>
</dbReference>
<dbReference type="GO" id="GO:0008448">
    <property type="term" value="F:N-acetylglucosamine-6-phosphate deacetylase activity"/>
    <property type="evidence" value="ECO:0007669"/>
    <property type="project" value="TreeGrafter"/>
</dbReference>
<dbReference type="InterPro" id="IPR006680">
    <property type="entry name" value="Amidohydro-rel"/>
</dbReference>
<proteinExistence type="predicted"/>
<name>A0A4S4KNS7_9AGAM</name>
<evidence type="ECO:0000256" key="1">
    <source>
        <dbReference type="ARBA" id="ARBA00022801"/>
    </source>
</evidence>
<dbReference type="OrthoDB" id="10264777at2759"/>